<organism evidence="1 2">
    <name type="scientific">Pseudomonas syringae Cit 7</name>
    <dbReference type="NCBI Taxonomy" id="629264"/>
    <lineage>
        <taxon>Bacteria</taxon>
        <taxon>Pseudomonadati</taxon>
        <taxon>Pseudomonadota</taxon>
        <taxon>Gammaproteobacteria</taxon>
        <taxon>Pseudomonadales</taxon>
        <taxon>Pseudomonadaceae</taxon>
        <taxon>Pseudomonas</taxon>
        <taxon>Pseudomonas syringae</taxon>
    </lineage>
</organism>
<name>A0A8T8M422_PSESX</name>
<sequence>MPAKARQLDNRRALQETWQHGLLVSAFRLGTMTSSIPARQYAATGGVRQDQIDLITARAVDAVIHFIDIANGAR</sequence>
<dbReference type="RefSeq" id="WP_003372885.1">
    <property type="nucleotide sequence ID" value="NZ_CP073636.1"/>
</dbReference>
<accession>A0A8T8M422</accession>
<dbReference type="EMBL" id="CP073636">
    <property type="protein sequence ID" value="QUP68444.1"/>
    <property type="molecule type" value="Genomic_DNA"/>
</dbReference>
<gene>
    <name evidence="1" type="ORF">PSYCIT7_012670</name>
</gene>
<evidence type="ECO:0000313" key="2">
    <source>
        <dbReference type="Proteomes" id="UP000005924"/>
    </source>
</evidence>
<protein>
    <submittedName>
        <fullName evidence="1">Uncharacterized protein</fullName>
    </submittedName>
</protein>
<proteinExistence type="predicted"/>
<dbReference type="AlphaFoldDB" id="A0A8T8M422"/>
<dbReference type="Proteomes" id="UP000005924">
    <property type="component" value="Chromosome"/>
</dbReference>
<reference evidence="1" key="2">
    <citation type="submission" date="2021-04" db="EMBL/GenBank/DDBJ databases">
        <title>A complete genome sequence for Pseudomonas syringae Cit7.</title>
        <authorList>
            <person name="Baltrus D.A."/>
        </authorList>
    </citation>
    <scope>NUCLEOTIDE SEQUENCE</scope>
    <source>
        <strain evidence="1">Cit 7</strain>
    </source>
</reference>
<reference evidence="1" key="1">
    <citation type="journal article" date="2011" name="PLoS Pathog.">
        <title>Dynamic evolution of pathogenicity revealed by sequencing and comparative genomics of 19 Pseudomonas syringae isolates.</title>
        <authorList>
            <person name="Baltrus D.A."/>
            <person name="Nishimura M.T."/>
            <person name="Romanchuk A."/>
            <person name="Chang J.H."/>
            <person name="Mukhtar M.S."/>
            <person name="Cherkis K."/>
            <person name="Roach J."/>
            <person name="Grant S.R."/>
            <person name="Jones C.D."/>
            <person name="Dangl J.L."/>
        </authorList>
    </citation>
    <scope>NUCLEOTIDE SEQUENCE</scope>
    <source>
        <strain evidence="1">Cit 7</strain>
    </source>
</reference>
<evidence type="ECO:0000313" key="1">
    <source>
        <dbReference type="EMBL" id="QUP68444.1"/>
    </source>
</evidence>